<evidence type="ECO:0000256" key="1">
    <source>
        <dbReference type="SAM" id="Coils"/>
    </source>
</evidence>
<proteinExistence type="predicted"/>
<sequence length="159" mass="18987">MIRNESENEVSTDSESSLCDYNELHDVFCELYKEAKKLKKLNKSLRNRIIDLEKMNTDLKNDFEKVKNENDDLRKPCLNCVELVDALRKKNFRNQFISKQTHMHGVNSCSYCMRLRHRYYNCMIRKRSIPSGQYIWIKKDVHVKTNSLGPKRVWVPKLD</sequence>
<reference evidence="2 3" key="1">
    <citation type="submission" date="2024-08" db="EMBL/GenBank/DDBJ databases">
        <title>Insights into the chromosomal genome structure of Flemingia macrophylla.</title>
        <authorList>
            <person name="Ding Y."/>
            <person name="Zhao Y."/>
            <person name="Bi W."/>
            <person name="Wu M."/>
            <person name="Zhao G."/>
            <person name="Gong Y."/>
            <person name="Li W."/>
            <person name="Zhang P."/>
        </authorList>
    </citation>
    <scope>NUCLEOTIDE SEQUENCE [LARGE SCALE GENOMIC DNA]</scope>
    <source>
        <strain evidence="2">DYQJB</strain>
        <tissue evidence="2">Leaf</tissue>
    </source>
</reference>
<keyword evidence="1" id="KW-0175">Coiled coil</keyword>
<comment type="caution">
    <text evidence="2">The sequence shown here is derived from an EMBL/GenBank/DDBJ whole genome shotgun (WGS) entry which is preliminary data.</text>
</comment>
<feature type="coiled-coil region" evidence="1">
    <location>
        <begin position="35"/>
        <end position="69"/>
    </location>
</feature>
<evidence type="ECO:0000313" key="2">
    <source>
        <dbReference type="EMBL" id="KAL2333140.1"/>
    </source>
</evidence>
<name>A0ABD1MDH6_9FABA</name>
<dbReference type="AlphaFoldDB" id="A0ABD1MDH6"/>
<keyword evidence="3" id="KW-1185">Reference proteome</keyword>
<dbReference type="EMBL" id="JBGMDY010000005">
    <property type="protein sequence ID" value="KAL2333140.1"/>
    <property type="molecule type" value="Genomic_DNA"/>
</dbReference>
<dbReference type="Proteomes" id="UP001603857">
    <property type="component" value="Unassembled WGS sequence"/>
</dbReference>
<evidence type="ECO:0000313" key="3">
    <source>
        <dbReference type="Proteomes" id="UP001603857"/>
    </source>
</evidence>
<protein>
    <submittedName>
        <fullName evidence="2">Uncharacterized protein</fullName>
    </submittedName>
</protein>
<organism evidence="2 3">
    <name type="scientific">Flemingia macrophylla</name>
    <dbReference type="NCBI Taxonomy" id="520843"/>
    <lineage>
        <taxon>Eukaryota</taxon>
        <taxon>Viridiplantae</taxon>
        <taxon>Streptophyta</taxon>
        <taxon>Embryophyta</taxon>
        <taxon>Tracheophyta</taxon>
        <taxon>Spermatophyta</taxon>
        <taxon>Magnoliopsida</taxon>
        <taxon>eudicotyledons</taxon>
        <taxon>Gunneridae</taxon>
        <taxon>Pentapetalae</taxon>
        <taxon>rosids</taxon>
        <taxon>fabids</taxon>
        <taxon>Fabales</taxon>
        <taxon>Fabaceae</taxon>
        <taxon>Papilionoideae</taxon>
        <taxon>50 kb inversion clade</taxon>
        <taxon>NPAAA clade</taxon>
        <taxon>indigoferoid/millettioid clade</taxon>
        <taxon>Phaseoleae</taxon>
        <taxon>Flemingia</taxon>
    </lineage>
</organism>
<gene>
    <name evidence="2" type="ORF">Fmac_014353</name>
</gene>
<accession>A0ABD1MDH6</accession>